<name>A0A9N7MZY0_STRHE</name>
<dbReference type="OrthoDB" id="1934381at2759"/>
<dbReference type="PANTHER" id="PTHR33067:SF9">
    <property type="entry name" value="RNA-DIRECTED DNA POLYMERASE"/>
    <property type="match status" value="1"/>
</dbReference>
<gene>
    <name evidence="1" type="ORF">SHERM_17776</name>
</gene>
<organism evidence="1 2">
    <name type="scientific">Striga hermonthica</name>
    <name type="common">Purple witchweed</name>
    <name type="synonym">Buchnera hermonthica</name>
    <dbReference type="NCBI Taxonomy" id="68872"/>
    <lineage>
        <taxon>Eukaryota</taxon>
        <taxon>Viridiplantae</taxon>
        <taxon>Streptophyta</taxon>
        <taxon>Embryophyta</taxon>
        <taxon>Tracheophyta</taxon>
        <taxon>Spermatophyta</taxon>
        <taxon>Magnoliopsida</taxon>
        <taxon>eudicotyledons</taxon>
        <taxon>Gunneridae</taxon>
        <taxon>Pentapetalae</taxon>
        <taxon>asterids</taxon>
        <taxon>lamiids</taxon>
        <taxon>Lamiales</taxon>
        <taxon>Orobanchaceae</taxon>
        <taxon>Buchnereae</taxon>
        <taxon>Striga</taxon>
    </lineage>
</organism>
<dbReference type="Proteomes" id="UP001153555">
    <property type="component" value="Unassembled WGS sequence"/>
</dbReference>
<dbReference type="Gene3D" id="2.40.70.10">
    <property type="entry name" value="Acid Proteases"/>
    <property type="match status" value="1"/>
</dbReference>
<reference evidence="1" key="1">
    <citation type="submission" date="2019-12" db="EMBL/GenBank/DDBJ databases">
        <authorList>
            <person name="Scholes J."/>
        </authorList>
    </citation>
    <scope>NUCLEOTIDE SEQUENCE</scope>
</reference>
<comment type="caution">
    <text evidence="1">The sequence shown here is derived from an EMBL/GenBank/DDBJ whole genome shotgun (WGS) entry which is preliminary data.</text>
</comment>
<sequence length="483" mass="54326">EEVNNLPKSLLRDLAQPVIGPVTSCIRLGTTARNYELKTIHYNQLPSFHGLPNEDPLHFMREFYNVLQTFPLHGLNEDQLKMRCFPETLKDRVKAWLMTLDPNSLTTWEQVYTKFIGRYYSQVWERFKDLQRQCPHYNLPPALLMNGFYDSLHQNLQYMVDNAAGGDIWAGTAEEMMDIFEALSSNSSQKSSRGKRAVVNEASPRQDMMAHQIAKLTEQMRLMNARTMQPVQTMAVDTCGACGAQGHRSEVCPSAFDQDLGEQYANDLVTKKRKSGDGEKVVVYETASAMQHDLHKKERDPGGFMIKIALGNGKEASGKLDLGAGINLMPFSIFQRLGLGDLRPTRMCLQLADRSIRYPKGVVEDVLVRVGRLIVPVDFVVLDVGDVHENGKDHTILLGQPFMATTNTLIDVKNGTLNMTVLGESVSIYVREATSGPSANYVEECAFIDVSDPLIEERTIRDLEERLMPGLEEEKGSFIELME</sequence>
<dbReference type="EMBL" id="CACSLK010018274">
    <property type="protein sequence ID" value="CAA0819097.1"/>
    <property type="molecule type" value="Genomic_DNA"/>
</dbReference>
<dbReference type="InterPro" id="IPR021109">
    <property type="entry name" value="Peptidase_aspartic_dom_sf"/>
</dbReference>
<keyword evidence="2" id="KW-1185">Reference proteome</keyword>
<feature type="non-terminal residue" evidence="1">
    <location>
        <position position="483"/>
    </location>
</feature>
<accession>A0A9N7MZY0</accession>
<dbReference type="Pfam" id="PF13650">
    <property type="entry name" value="Asp_protease_2"/>
    <property type="match status" value="1"/>
</dbReference>
<feature type="non-terminal residue" evidence="1">
    <location>
        <position position="1"/>
    </location>
</feature>
<dbReference type="PANTHER" id="PTHR33067">
    <property type="entry name" value="RNA-DIRECTED DNA POLYMERASE-RELATED"/>
    <property type="match status" value="1"/>
</dbReference>
<evidence type="ECO:0008006" key="3">
    <source>
        <dbReference type="Google" id="ProtNLM"/>
    </source>
</evidence>
<evidence type="ECO:0000313" key="2">
    <source>
        <dbReference type="Proteomes" id="UP001153555"/>
    </source>
</evidence>
<protein>
    <recommendedName>
        <fullName evidence="3">Retrotransposon gag domain-containing protein</fullName>
    </recommendedName>
</protein>
<evidence type="ECO:0000313" key="1">
    <source>
        <dbReference type="EMBL" id="CAA0819097.1"/>
    </source>
</evidence>
<dbReference type="AlphaFoldDB" id="A0A9N7MZY0"/>
<dbReference type="CDD" id="cd00303">
    <property type="entry name" value="retropepsin_like"/>
    <property type="match status" value="1"/>
</dbReference>
<proteinExistence type="predicted"/>